<evidence type="ECO:0000313" key="1">
    <source>
        <dbReference type="EMBL" id="RZN64480.1"/>
    </source>
</evidence>
<organism evidence="1 2">
    <name type="scientific">Methanoliparum thermophilum</name>
    <dbReference type="NCBI Taxonomy" id="2491083"/>
    <lineage>
        <taxon>Archaea</taxon>
        <taxon>Methanobacteriati</taxon>
        <taxon>Methanobacteriota</taxon>
        <taxon>Candidatus Methanoliparia</taxon>
        <taxon>Candidatus Methanoliparales</taxon>
        <taxon>Candidatus Methanoliparaceae</taxon>
        <taxon>Candidatus Methanoliparum</taxon>
    </lineage>
</organism>
<sequence length="61" mass="7203">MYIRNVFFDLDAKDYEGDKEETLRNAKSLISIFEDEFGHVEYAIIDSGYGYHVCFPFEKII</sequence>
<dbReference type="SUPFAM" id="SSF56747">
    <property type="entry name" value="Prim-pol domain"/>
    <property type="match status" value="1"/>
</dbReference>
<accession>A0A520KRR4</accession>
<evidence type="ECO:0000313" key="2">
    <source>
        <dbReference type="Proteomes" id="UP000317158"/>
    </source>
</evidence>
<name>A0A520KRR4_METT2</name>
<comment type="caution">
    <text evidence="1">The sequence shown here is derived from an EMBL/GenBank/DDBJ whole genome shotgun (WGS) entry which is preliminary data.</text>
</comment>
<reference evidence="1 2" key="1">
    <citation type="journal article" date="2019" name="Nat. Microbiol.">
        <title>Wide diversity of methane and short-chain alkane metabolisms in uncultured archaea.</title>
        <authorList>
            <person name="Borrel G."/>
            <person name="Adam P.S."/>
            <person name="McKay L.J."/>
            <person name="Chen L.X."/>
            <person name="Sierra-Garcia I.N."/>
            <person name="Sieber C.M."/>
            <person name="Letourneur Q."/>
            <person name="Ghozlane A."/>
            <person name="Andersen G.L."/>
            <person name="Li W.J."/>
            <person name="Hallam S.J."/>
            <person name="Muyzer G."/>
            <person name="de Oliveira V.M."/>
            <person name="Inskeep W.P."/>
            <person name="Banfield J.F."/>
            <person name="Gribaldo S."/>
        </authorList>
    </citation>
    <scope>NUCLEOTIDE SEQUENCE [LARGE SCALE GENOMIC DNA]</scope>
    <source>
        <strain evidence="1">NM1a</strain>
    </source>
</reference>
<dbReference type="EMBL" id="RXIF01000006">
    <property type="protein sequence ID" value="RZN64480.1"/>
    <property type="molecule type" value="Genomic_DNA"/>
</dbReference>
<dbReference type="Proteomes" id="UP000317158">
    <property type="component" value="Unassembled WGS sequence"/>
</dbReference>
<gene>
    <name evidence="1" type="ORF">EF806_03810</name>
</gene>
<protein>
    <submittedName>
        <fullName evidence="1">Uncharacterized protein</fullName>
    </submittedName>
</protein>
<dbReference type="AlphaFoldDB" id="A0A520KRR4"/>
<proteinExistence type="predicted"/>